<organism evidence="6">
    <name type="scientific">Schistosoma curassoni</name>
    <dbReference type="NCBI Taxonomy" id="6186"/>
    <lineage>
        <taxon>Eukaryota</taxon>
        <taxon>Metazoa</taxon>
        <taxon>Spiralia</taxon>
        <taxon>Lophotrochozoa</taxon>
        <taxon>Platyhelminthes</taxon>
        <taxon>Trematoda</taxon>
        <taxon>Digenea</taxon>
        <taxon>Strigeidida</taxon>
        <taxon>Schistosomatoidea</taxon>
        <taxon>Schistosomatidae</taxon>
        <taxon>Schistosoma</taxon>
    </lineage>
</organism>
<dbReference type="SUPFAM" id="SSF48726">
    <property type="entry name" value="Immunoglobulin"/>
    <property type="match status" value="1"/>
</dbReference>
<keyword evidence="5" id="KW-1185">Reference proteome</keyword>
<dbReference type="InterPro" id="IPR036179">
    <property type="entry name" value="Ig-like_dom_sf"/>
</dbReference>
<evidence type="ECO:0000313" key="4">
    <source>
        <dbReference type="EMBL" id="VDO97036.1"/>
    </source>
</evidence>
<gene>
    <name evidence="4" type="ORF">SCUD_LOCUS5614</name>
</gene>
<dbReference type="InterPro" id="IPR013098">
    <property type="entry name" value="Ig_I-set"/>
</dbReference>
<evidence type="ECO:0000256" key="2">
    <source>
        <dbReference type="ARBA" id="ARBA00023319"/>
    </source>
</evidence>
<reference evidence="4 5" key="2">
    <citation type="submission" date="2018-11" db="EMBL/GenBank/DDBJ databases">
        <authorList>
            <consortium name="Pathogen Informatics"/>
        </authorList>
    </citation>
    <scope>NUCLEOTIDE SEQUENCE [LARGE SCALE GENOMIC DNA]</scope>
    <source>
        <strain evidence="4">Dakar</strain>
        <strain evidence="5">Dakar, Senegal</strain>
    </source>
</reference>
<keyword evidence="2" id="KW-0393">Immunoglobulin domain</keyword>
<evidence type="ECO:0000259" key="3">
    <source>
        <dbReference type="PROSITE" id="PS50835"/>
    </source>
</evidence>
<dbReference type="STRING" id="6186.A0A183JSC4"/>
<keyword evidence="1" id="KW-1015">Disulfide bond</keyword>
<dbReference type="Pfam" id="PF07679">
    <property type="entry name" value="I-set"/>
    <property type="match status" value="1"/>
</dbReference>
<protein>
    <submittedName>
        <fullName evidence="6">Ig-like domain-containing protein</fullName>
    </submittedName>
</protein>
<dbReference type="PROSITE" id="PS50835">
    <property type="entry name" value="IG_LIKE"/>
    <property type="match status" value="1"/>
</dbReference>
<accession>A0A183JSC4</accession>
<name>A0A183JSC4_9TREM</name>
<dbReference type="Gene3D" id="2.60.40.10">
    <property type="entry name" value="Immunoglobulins"/>
    <property type="match status" value="1"/>
</dbReference>
<dbReference type="Proteomes" id="UP000279833">
    <property type="component" value="Unassembled WGS sequence"/>
</dbReference>
<dbReference type="AlphaFoldDB" id="A0A183JSC4"/>
<evidence type="ECO:0000256" key="1">
    <source>
        <dbReference type="ARBA" id="ARBA00023157"/>
    </source>
</evidence>
<proteinExistence type="predicted"/>
<dbReference type="WBParaSite" id="SCUD_0000561401-mRNA-1">
    <property type="protein sequence ID" value="SCUD_0000561401-mRNA-1"/>
    <property type="gene ID" value="SCUD_0000561401"/>
</dbReference>
<dbReference type="PANTHER" id="PTHR47633">
    <property type="entry name" value="IMMUNOGLOBULIN"/>
    <property type="match status" value="1"/>
</dbReference>
<dbReference type="EMBL" id="UZAK01009579">
    <property type="protein sequence ID" value="VDO97036.1"/>
    <property type="molecule type" value="Genomic_DNA"/>
</dbReference>
<evidence type="ECO:0000313" key="5">
    <source>
        <dbReference type="Proteomes" id="UP000279833"/>
    </source>
</evidence>
<dbReference type="InterPro" id="IPR013783">
    <property type="entry name" value="Ig-like_fold"/>
</dbReference>
<evidence type="ECO:0000313" key="6">
    <source>
        <dbReference type="WBParaSite" id="SCUD_0000561401-mRNA-1"/>
    </source>
</evidence>
<dbReference type="InterPro" id="IPR007110">
    <property type="entry name" value="Ig-like_dom"/>
</dbReference>
<dbReference type="PANTHER" id="PTHR47633:SF4">
    <property type="entry name" value="MYOPALLADIN ISOFORM X1"/>
    <property type="match status" value="1"/>
</dbReference>
<sequence>MIDFIYLLHVESTTQRSTINSDLYVTSELGARILLPLVDMTCTTGGKIQMKAKVCGIPVPRCTWLHNGVPLTASSRRRFYQEDMNGTSSSSSSELMLKLEISEITTADAGLYSLVATNKYGSQTCSAVIEVFGK</sequence>
<reference evidence="6" key="1">
    <citation type="submission" date="2016-06" db="UniProtKB">
        <authorList>
            <consortium name="WormBaseParasite"/>
        </authorList>
    </citation>
    <scope>IDENTIFICATION</scope>
</reference>
<feature type="domain" description="Ig-like" evidence="3">
    <location>
        <begin position="30"/>
        <end position="130"/>
    </location>
</feature>
<dbReference type="FunFam" id="2.60.40.10:FF:000032">
    <property type="entry name" value="palladin isoform X1"/>
    <property type="match status" value="1"/>
</dbReference>